<dbReference type="OrthoDB" id="4501073at2"/>
<dbReference type="EMBL" id="LQMT02000008">
    <property type="protein sequence ID" value="ONF73185.1"/>
    <property type="molecule type" value="Genomic_DNA"/>
</dbReference>
<feature type="transmembrane region" description="Helical" evidence="1">
    <location>
        <begin position="228"/>
        <end position="246"/>
    </location>
</feature>
<feature type="transmembrane region" description="Helical" evidence="1">
    <location>
        <begin position="390"/>
        <end position="411"/>
    </location>
</feature>
<reference evidence="2 3" key="1">
    <citation type="submission" date="2016-12" db="EMBL/GenBank/DDBJ databases">
        <title>Amycolatopsis keratiniphila subsp. keratiniphila genome sequencing and assembly.</title>
        <authorList>
            <person name="Mayilraj S."/>
            <person name="Kaur N."/>
        </authorList>
    </citation>
    <scope>NUCLEOTIDE SEQUENCE [LARGE SCALE GENOMIC DNA]</scope>
    <source>
        <strain evidence="2 3">DSM 44409</strain>
    </source>
</reference>
<feature type="transmembrane region" description="Helical" evidence="1">
    <location>
        <begin position="203"/>
        <end position="222"/>
    </location>
</feature>
<keyword evidence="1" id="KW-0812">Transmembrane</keyword>
<evidence type="ECO:0000256" key="1">
    <source>
        <dbReference type="SAM" id="Phobius"/>
    </source>
</evidence>
<sequence length="648" mass="74056">MQADEIHNSTVYQVLPDAPPEEKYKVGIAYLRDGVPSRARELIDEARAHGYDNAEVRFHWVLAMLSKRSYRDLTPDERQRLASEVHWCDDLSGSKWARSLSAIYDLLDYLIGTDKDPEHALTQLADLPSPQRGQVIHHLDLVLTGGLKDRFWADIRRHAKETRTSHDRQNRVWAYFEPSPIRPRTRQPTPATSTTRDRVRTGFATIAAALGAGYLAKAVILTAQPLPIVAYLAALALACFAIRSGLQWHYLSGRLAEHERRYAGRNGTTETSDQGFAAGVTRQFEYYFNRYPPKGMDRTHWTKTTAGIRSWLRNEIVDLYRESRVPAGRVKWLVRFLARDVRDKWHKGELFEYRERYQVTLSVKVICTLSTMAFLGLVSYTVSAALETELLATVAATLAMLFGTAYALHGWSDIIGERRRGAEDLLERERVHKAREDEYQRWKDKLDAVRPSETEMETWLTADKTIVVERALHHYRLAWRDVLTHAVLQTPVKNSKHARVRGGPRRYAKYDIRLFLITLDGVRELGTSIDFEHMALTDIERNNFRFDAVSSVYVATPTDLSCDLELTLMNGEPRGIHITDPTSDQTTPDESPDVVAQMNLDVTGFTHTLHILEGIAAEGKRWIERDPYLTKPLEGLADELNRPEPVER</sequence>
<organism evidence="2 3">
    <name type="scientific">Amycolatopsis keratiniphila subsp. keratiniphila</name>
    <dbReference type="NCBI Taxonomy" id="227715"/>
    <lineage>
        <taxon>Bacteria</taxon>
        <taxon>Bacillati</taxon>
        <taxon>Actinomycetota</taxon>
        <taxon>Actinomycetes</taxon>
        <taxon>Pseudonocardiales</taxon>
        <taxon>Pseudonocardiaceae</taxon>
        <taxon>Amycolatopsis</taxon>
        <taxon>Amycolatopsis japonica group</taxon>
    </lineage>
</organism>
<keyword evidence="1" id="KW-1133">Transmembrane helix</keyword>
<dbReference type="Proteomes" id="UP000076660">
    <property type="component" value="Unassembled WGS sequence"/>
</dbReference>
<evidence type="ECO:0000313" key="3">
    <source>
        <dbReference type="Proteomes" id="UP000076660"/>
    </source>
</evidence>
<dbReference type="AlphaFoldDB" id="A0A1W2M0I9"/>
<gene>
    <name evidence="2" type="ORF">AVR91_0207730</name>
</gene>
<comment type="caution">
    <text evidence="2">The sequence shown here is derived from an EMBL/GenBank/DDBJ whole genome shotgun (WGS) entry which is preliminary data.</text>
</comment>
<protein>
    <submittedName>
        <fullName evidence="2">Uncharacterized protein</fullName>
    </submittedName>
</protein>
<accession>A0A1W2M0I9</accession>
<evidence type="ECO:0000313" key="2">
    <source>
        <dbReference type="EMBL" id="ONF73185.1"/>
    </source>
</evidence>
<proteinExistence type="predicted"/>
<keyword evidence="1" id="KW-0472">Membrane</keyword>
<feature type="transmembrane region" description="Helical" evidence="1">
    <location>
        <begin position="361"/>
        <end position="384"/>
    </location>
</feature>
<name>A0A1W2M0I9_9PSEU</name>